<evidence type="ECO:0000313" key="2">
    <source>
        <dbReference type="Proteomes" id="UP000286680"/>
    </source>
</evidence>
<protein>
    <submittedName>
        <fullName evidence="1">Uncharacterized protein</fullName>
    </submittedName>
</protein>
<keyword evidence="2" id="KW-1185">Reference proteome</keyword>
<dbReference type="EMBL" id="PIPS01000001">
    <property type="protein sequence ID" value="RUO44523.1"/>
    <property type="molecule type" value="Genomic_DNA"/>
</dbReference>
<proteinExistence type="predicted"/>
<dbReference type="AlphaFoldDB" id="A0AA94JDF0"/>
<sequence length="544" mass="61007">MEERKPYLYLNAFLAKAEHASLEVSDFLKGASQVNAYDLDSKHELEGKLFVKIPTEKKPKWSAFTENITGVSLDELANRSSSAVLIIKTATATMAFTFGYGRFLIDTKYFVHDFGIKTALNTLDHDSLRSVDLFTLEDQAVQKKSQASRESAVGVFGIDISRDVLRAVTGSPKTGVNLKNISGGDSVYSFATEINVDELSSLVDLLSSYYSNDSYKKGFSWVDNIRKVKEKSEIDGLDEKLLEKLKLKSSDITITLPEIVQWDAIYGFSFTRSKSTIKPTIEAGDYLDNLDTASVSIDSIKRDRLFVYDVHENESEHQIYKCIYFEYKEENKTYILFAGLWYEIDNNFMSRIDAVLSQISISALTFPKVYVWEETKDGEPKSKIETEGDYNARVANDHSYHLLDKKLIKSNRTTSSIELCDLMTNSKQFIHVKHRKGGSAGLSHLFAQGSVSAEVLLGDREFRKKARTVLRQVSSGLQDSVPLDNFKSDGVEVVFLILGEDSASLKSNLPFFSKVNLSKAFENLSQRGFEVTISGVGTEQKPNA</sequence>
<gene>
    <name evidence="1" type="ORF">CWE23_00290</name>
</gene>
<dbReference type="NCBIfam" id="TIGR04141">
    <property type="entry name" value="TIGR04141 family sporadically distributed protein"/>
    <property type="match status" value="1"/>
</dbReference>
<dbReference type="RefSeq" id="WP_126819083.1">
    <property type="nucleotide sequence ID" value="NZ_PIPS01000001.1"/>
</dbReference>
<organism evidence="1 2">
    <name type="scientific">Idiomarina aquatica</name>
    <dbReference type="NCBI Taxonomy" id="1327752"/>
    <lineage>
        <taxon>Bacteria</taxon>
        <taxon>Pseudomonadati</taxon>
        <taxon>Pseudomonadota</taxon>
        <taxon>Gammaproteobacteria</taxon>
        <taxon>Alteromonadales</taxon>
        <taxon>Idiomarinaceae</taxon>
        <taxon>Idiomarina</taxon>
    </lineage>
</organism>
<comment type="caution">
    <text evidence="1">The sequence shown here is derived from an EMBL/GenBank/DDBJ whole genome shotgun (WGS) entry which is preliminary data.</text>
</comment>
<dbReference type="Pfam" id="PF19614">
    <property type="entry name" value="DUF6119"/>
    <property type="match status" value="1"/>
</dbReference>
<name>A0AA94JDF0_9GAMM</name>
<accession>A0AA94JDF0</accession>
<reference evidence="2" key="1">
    <citation type="journal article" date="2018" name="Front. Microbiol.">
        <title>Genome-Based Analysis Reveals the Taxonomy and Diversity of the Family Idiomarinaceae.</title>
        <authorList>
            <person name="Liu Y."/>
            <person name="Lai Q."/>
            <person name="Shao Z."/>
        </authorList>
    </citation>
    <scope>NUCLEOTIDE SEQUENCE [LARGE SCALE GENOMIC DNA]</scope>
    <source>
        <strain evidence="2">SN-14</strain>
    </source>
</reference>
<dbReference type="Proteomes" id="UP000286680">
    <property type="component" value="Unassembled WGS sequence"/>
</dbReference>
<evidence type="ECO:0000313" key="1">
    <source>
        <dbReference type="EMBL" id="RUO44523.1"/>
    </source>
</evidence>
<dbReference type="InterPro" id="IPR026487">
    <property type="entry name" value="CHP04141"/>
</dbReference>